<dbReference type="STRING" id="361041.VW35_14345"/>
<reference evidence="2 3" key="1">
    <citation type="submission" date="2015-03" db="EMBL/GenBank/DDBJ databases">
        <authorList>
            <person name="Hassan Y.I."/>
            <person name="Lepp D."/>
            <person name="Zhou T."/>
        </authorList>
    </citation>
    <scope>NUCLEOTIDE SEQUENCE [LARGE SCALE GENOMIC DNA]</scope>
    <source>
        <strain evidence="2 3">GH2-10</strain>
    </source>
</reference>
<organism evidence="2 3">
    <name type="scientific">Devosia soli</name>
    <dbReference type="NCBI Taxonomy" id="361041"/>
    <lineage>
        <taxon>Bacteria</taxon>
        <taxon>Pseudomonadati</taxon>
        <taxon>Pseudomonadota</taxon>
        <taxon>Alphaproteobacteria</taxon>
        <taxon>Hyphomicrobiales</taxon>
        <taxon>Devosiaceae</taxon>
        <taxon>Devosia</taxon>
    </lineage>
</organism>
<keyword evidence="1" id="KW-0812">Transmembrane</keyword>
<accession>A0A0F5L642</accession>
<dbReference type="RefSeq" id="WP_152662601.1">
    <property type="nucleotide sequence ID" value="NZ_LAJG01000024.1"/>
</dbReference>
<keyword evidence="1" id="KW-0472">Membrane</keyword>
<dbReference type="EMBL" id="LAJG01000024">
    <property type="protein sequence ID" value="KKB77828.1"/>
    <property type="molecule type" value="Genomic_DNA"/>
</dbReference>
<evidence type="ECO:0000256" key="1">
    <source>
        <dbReference type="SAM" id="Phobius"/>
    </source>
</evidence>
<keyword evidence="1" id="KW-1133">Transmembrane helix</keyword>
<dbReference type="OrthoDB" id="8139648at2"/>
<dbReference type="PATRIC" id="fig|361041.3.peg.2257"/>
<dbReference type="Proteomes" id="UP000033514">
    <property type="component" value="Unassembled WGS sequence"/>
</dbReference>
<protein>
    <submittedName>
        <fullName evidence="2">Uncharacterized protein</fullName>
    </submittedName>
</protein>
<dbReference type="AlphaFoldDB" id="A0A0F5L642"/>
<comment type="caution">
    <text evidence="2">The sequence shown here is derived from an EMBL/GenBank/DDBJ whole genome shotgun (WGS) entry which is preliminary data.</text>
</comment>
<evidence type="ECO:0000313" key="3">
    <source>
        <dbReference type="Proteomes" id="UP000033514"/>
    </source>
</evidence>
<keyword evidence="3" id="KW-1185">Reference proteome</keyword>
<sequence>MRIALRIIGTWLIGLALVLLVIDGTKSLAANEIVMTSLGDIWMQIHAQSLEGMRAFLDSRFFASLLDTVLNALLTYPAFAVIGVPGIVLAILGRRTRRERFLRTEEI</sequence>
<evidence type="ECO:0000313" key="2">
    <source>
        <dbReference type="EMBL" id="KKB77828.1"/>
    </source>
</evidence>
<proteinExistence type="predicted"/>
<gene>
    <name evidence="2" type="ORF">VW35_14345</name>
</gene>
<name>A0A0F5L642_9HYPH</name>
<feature type="transmembrane region" description="Helical" evidence="1">
    <location>
        <begin position="74"/>
        <end position="93"/>
    </location>
</feature>